<comment type="caution">
    <text evidence="1">The sequence shown here is derived from an EMBL/GenBank/DDBJ whole genome shotgun (WGS) entry which is preliminary data.</text>
</comment>
<protein>
    <submittedName>
        <fullName evidence="1">Uncharacterized protein</fullName>
    </submittedName>
</protein>
<reference evidence="2" key="1">
    <citation type="journal article" date="2016" name="Nat. Biotechnol.">
        <title>Sequencing wild and cultivated cassava and related species reveals extensive interspecific hybridization and genetic diversity.</title>
        <authorList>
            <person name="Bredeson J.V."/>
            <person name="Lyons J.B."/>
            <person name="Prochnik S.E."/>
            <person name="Wu G.A."/>
            <person name="Ha C.M."/>
            <person name="Edsinger-Gonzales E."/>
            <person name="Grimwood J."/>
            <person name="Schmutz J."/>
            <person name="Rabbi I.Y."/>
            <person name="Egesi C."/>
            <person name="Nauluvula P."/>
            <person name="Lebot V."/>
            <person name="Ndunguru J."/>
            <person name="Mkamilo G."/>
            <person name="Bart R.S."/>
            <person name="Setter T.L."/>
            <person name="Gleadow R.M."/>
            <person name="Kulakow P."/>
            <person name="Ferguson M.E."/>
            <person name="Rounsley S."/>
            <person name="Rokhsar D.S."/>
        </authorList>
    </citation>
    <scope>NUCLEOTIDE SEQUENCE [LARGE SCALE GENOMIC DNA]</scope>
    <source>
        <strain evidence="2">cv. AM560-2</strain>
    </source>
</reference>
<organism evidence="1 2">
    <name type="scientific">Manihot esculenta</name>
    <name type="common">Cassava</name>
    <name type="synonym">Jatropha manihot</name>
    <dbReference type="NCBI Taxonomy" id="3983"/>
    <lineage>
        <taxon>Eukaryota</taxon>
        <taxon>Viridiplantae</taxon>
        <taxon>Streptophyta</taxon>
        <taxon>Embryophyta</taxon>
        <taxon>Tracheophyta</taxon>
        <taxon>Spermatophyta</taxon>
        <taxon>Magnoliopsida</taxon>
        <taxon>eudicotyledons</taxon>
        <taxon>Gunneridae</taxon>
        <taxon>Pentapetalae</taxon>
        <taxon>rosids</taxon>
        <taxon>fabids</taxon>
        <taxon>Malpighiales</taxon>
        <taxon>Euphorbiaceae</taxon>
        <taxon>Crotonoideae</taxon>
        <taxon>Manihoteae</taxon>
        <taxon>Manihot</taxon>
    </lineage>
</organism>
<gene>
    <name evidence="1" type="ORF">MANES_17G018112v8</name>
</gene>
<accession>A0ACB7G380</accession>
<dbReference type="Proteomes" id="UP000091857">
    <property type="component" value="Chromosome 17"/>
</dbReference>
<keyword evidence="2" id="KW-1185">Reference proteome</keyword>
<sequence length="167" mass="19052">MEGCKPVDTLMQPRVKFYKYDSVVKVNENHYRSLLSCLMYISASRPDIMHVVSHLSRFLHCASEEHLQAAKRVVRYIKGTIDFGGFWIVTQNFKLVGFSDSDWAGSIYDMKSTTGFCFNFGLGVIKWCSKKQEIIAQSTEEAEFVAATAAANHALWLRKILKDLNEE</sequence>
<proteinExistence type="predicted"/>
<evidence type="ECO:0000313" key="1">
    <source>
        <dbReference type="EMBL" id="KAG8634205.1"/>
    </source>
</evidence>
<dbReference type="EMBL" id="CM004403">
    <property type="protein sequence ID" value="KAG8634205.1"/>
    <property type="molecule type" value="Genomic_DNA"/>
</dbReference>
<evidence type="ECO:0000313" key="2">
    <source>
        <dbReference type="Proteomes" id="UP000091857"/>
    </source>
</evidence>
<name>A0ACB7G380_MANES</name>